<evidence type="ECO:0000313" key="1">
    <source>
        <dbReference type="EMBL" id="RAS48687.1"/>
    </source>
</evidence>
<accession>A0ABX9DWK7</accession>
<keyword evidence="2" id="KW-1185">Reference proteome</keyword>
<sequence>MEKKGKNKYGNVYEIKLPNGKYTYICWIKQFSFGVFNYHSEKPVDNLDSLLSVGFKIYISGKETAIRKKIWQLIGHIDLEKENIEFPDLAIFMSNDKEHFIEQSRIMRNGNSYYAPTDYYISLLKKGYIAGFFDKPNIFELWLTKNLDNYPANEEIFPLPEKYS</sequence>
<name>A0ABX9DWK7_9BACT</name>
<dbReference type="EMBL" id="QLTQ01000001">
    <property type="protein sequence ID" value="RAS48687.1"/>
    <property type="molecule type" value="Genomic_DNA"/>
</dbReference>
<dbReference type="Proteomes" id="UP000249852">
    <property type="component" value="Unassembled WGS sequence"/>
</dbReference>
<dbReference type="InterPro" id="IPR029278">
    <property type="entry name" value="Imm26"/>
</dbReference>
<proteinExistence type="predicted"/>
<protein>
    <submittedName>
        <fullName evidence="1">Immunity protein 26 of polymorphic toxin system</fullName>
    </submittedName>
</protein>
<reference evidence="1 2" key="1">
    <citation type="submission" date="2018-06" db="EMBL/GenBank/DDBJ databases">
        <title>Genomic Encyclopedia of Archaeal and Bacterial Type Strains, Phase II (KMG-II): from individual species to whole genera.</title>
        <authorList>
            <person name="Goeker M."/>
        </authorList>
    </citation>
    <scope>NUCLEOTIDE SEQUENCE [LARGE SCALE GENOMIC DNA]</scope>
    <source>
        <strain evidence="1 2">DSM 18710</strain>
    </source>
</reference>
<organism evidence="1 2">
    <name type="scientific">Prevotella pallens</name>
    <dbReference type="NCBI Taxonomy" id="60133"/>
    <lineage>
        <taxon>Bacteria</taxon>
        <taxon>Pseudomonadati</taxon>
        <taxon>Bacteroidota</taxon>
        <taxon>Bacteroidia</taxon>
        <taxon>Bacteroidales</taxon>
        <taxon>Prevotellaceae</taxon>
        <taxon>Prevotella</taxon>
    </lineage>
</organism>
<dbReference type="RefSeq" id="WP_006046205.1">
    <property type="nucleotide sequence ID" value="NZ_CAUPCI010000002.1"/>
</dbReference>
<dbReference type="Pfam" id="PF15428">
    <property type="entry name" value="Imm26"/>
    <property type="match status" value="1"/>
</dbReference>
<comment type="caution">
    <text evidence="1">The sequence shown here is derived from an EMBL/GenBank/DDBJ whole genome shotgun (WGS) entry which is preliminary data.</text>
</comment>
<gene>
    <name evidence="1" type="ORF">BC673_101233</name>
</gene>
<evidence type="ECO:0000313" key="2">
    <source>
        <dbReference type="Proteomes" id="UP000249852"/>
    </source>
</evidence>